<proteinExistence type="predicted"/>
<dbReference type="OrthoDB" id="205526at2157"/>
<protein>
    <submittedName>
        <fullName evidence="1">Uncharacterized protein</fullName>
    </submittedName>
</protein>
<name>A0A3R7HJ19_9EURY</name>
<dbReference type="RefSeq" id="WP_147376648.1">
    <property type="nucleotide sequence ID" value="NZ_RAPO01000002.1"/>
</dbReference>
<keyword evidence="2" id="KW-1185">Reference proteome</keyword>
<accession>A0A3R7HJ19</accession>
<dbReference type="Proteomes" id="UP000283805">
    <property type="component" value="Unassembled WGS sequence"/>
</dbReference>
<reference evidence="1 2" key="1">
    <citation type="submission" date="2018-09" db="EMBL/GenBank/DDBJ databases">
        <title>Genomic Encyclopedia of Archaeal and Bacterial Type Strains, Phase II (KMG-II): from individual species to whole genera.</title>
        <authorList>
            <person name="Goeker M."/>
        </authorList>
    </citation>
    <scope>NUCLEOTIDE SEQUENCE [LARGE SCALE GENOMIC DNA]</scope>
    <source>
        <strain evidence="1 2">DSM 13151</strain>
    </source>
</reference>
<evidence type="ECO:0000313" key="2">
    <source>
        <dbReference type="Proteomes" id="UP000283805"/>
    </source>
</evidence>
<comment type="caution">
    <text evidence="1">The sequence shown here is derived from an EMBL/GenBank/DDBJ whole genome shotgun (WGS) entry which is preliminary data.</text>
</comment>
<sequence>MSGNDRDYITFHSYPVSDLDLDDEDEQQLRDRVAHIEDVVSEEYASSIEELEEGPPSIRGDLFEPGGWVGEFAPGVVVKPEHFDDDAFETLITEVQDWSEILGPDTITAAFQFSPDLLLDQKARLGPYSNALQTQTDQVLSHRLPVDVEQRTERHPEPRGRVRIQETLREQARQSNQIVSQRTEFRLDSLENLILVRFHAVLARELRRLTQQHQYYMDLLGDRLAYHRSVLDKPLFDRLLEKGLDEPLTTIETIDEARRGADEDFMLIIDLWESFLQNINLELAFTDHYDTAVKPMSKVYEVWVLRRLLESVADIEGVEPNIGEIAGAYSIGDYTVHYNQSPNRPNGVSGSDVSTPFTSRYFEPNLGRSVGDPDFVIDYDGETIWVGDAKYKDAPSVSDVRQVLGYAVDLIDPNIGGDGVLFYPGTQRTGRDGRIREYHLHEKPLHPQHVLGQFEEVEKQLTAHKDERDSETRTTTCNLI</sequence>
<gene>
    <name evidence="1" type="ORF">ATJ93_2488</name>
</gene>
<organism evidence="1 2">
    <name type="scientific">Halopiger aswanensis</name>
    <dbReference type="NCBI Taxonomy" id="148449"/>
    <lineage>
        <taxon>Archaea</taxon>
        <taxon>Methanobacteriati</taxon>
        <taxon>Methanobacteriota</taxon>
        <taxon>Stenosarchaea group</taxon>
        <taxon>Halobacteria</taxon>
        <taxon>Halobacteriales</taxon>
        <taxon>Natrialbaceae</taxon>
        <taxon>Halopiger</taxon>
    </lineage>
</organism>
<dbReference type="EMBL" id="RAPO01000002">
    <property type="protein sequence ID" value="RKD95627.1"/>
    <property type="molecule type" value="Genomic_DNA"/>
</dbReference>
<dbReference type="AlphaFoldDB" id="A0A3R7HJ19"/>
<evidence type="ECO:0000313" key="1">
    <source>
        <dbReference type="EMBL" id="RKD95627.1"/>
    </source>
</evidence>